<accession>A0A6B9FS50</accession>
<evidence type="ECO:0000313" key="1">
    <source>
        <dbReference type="EMBL" id="QGY03785.1"/>
    </source>
</evidence>
<dbReference type="RefSeq" id="WP_039894879.1">
    <property type="nucleotide sequence ID" value="NZ_CP043538.1"/>
</dbReference>
<organism evidence="1 2">
    <name type="scientific">Methylobacterium mesophilicum SR1.6/6</name>
    <dbReference type="NCBI Taxonomy" id="908290"/>
    <lineage>
        <taxon>Bacteria</taxon>
        <taxon>Pseudomonadati</taxon>
        <taxon>Pseudomonadota</taxon>
        <taxon>Alphaproteobacteria</taxon>
        <taxon>Hyphomicrobiales</taxon>
        <taxon>Methylobacteriaceae</taxon>
        <taxon>Methylobacterium</taxon>
    </lineage>
</organism>
<protein>
    <submittedName>
        <fullName evidence="1">Uncharacterized protein</fullName>
    </submittedName>
</protein>
<dbReference type="AlphaFoldDB" id="A0A6B9FS50"/>
<sequence length="116" mass="12926">MNSTTHHNQLQTVSALAATLADRMLMERLTRGTLPLANASRLWTASLLLEEHQHPIPRIVVDVLDEVRHCEPEDETHAPVAEAALDVTVPARRPVSTPPKGRLVRMLRPFRRSATA</sequence>
<dbReference type="OrthoDB" id="8005702at2"/>
<name>A0A6B9FS50_9HYPH</name>
<dbReference type="KEGG" id="mmes:MMSR116_19200"/>
<dbReference type="EMBL" id="CP043538">
    <property type="protein sequence ID" value="QGY03785.1"/>
    <property type="molecule type" value="Genomic_DNA"/>
</dbReference>
<reference evidence="1 2" key="2">
    <citation type="journal article" date="2013" name="Genome Announc.">
        <title>Draft Genome Sequence of Methylobacterium mesophilicum Strain SR1.6/6, Isolated from Citrus sinensis.</title>
        <authorList>
            <person name="Marinho Almeida D."/>
            <person name="Dini-Andreote F."/>
            <person name="Camargo Neves A.A."/>
            <person name="Juca Ramos R.T."/>
            <person name="Andreote F.D."/>
            <person name="Carneiro A.R."/>
            <person name="Oliveira de Souza Lima A."/>
            <person name="Caracciolo Gomes de Sa P.H."/>
            <person name="Ribeiro Barbosa M.S."/>
            <person name="Araujo W.L."/>
            <person name="Silva A."/>
        </authorList>
    </citation>
    <scope>NUCLEOTIDE SEQUENCE [LARGE SCALE GENOMIC DNA]</scope>
    <source>
        <strain evidence="1 2">SR1.6/6</strain>
    </source>
</reference>
<evidence type="ECO:0000313" key="2">
    <source>
        <dbReference type="Proteomes" id="UP000012488"/>
    </source>
</evidence>
<reference evidence="1 2" key="1">
    <citation type="journal article" date="2012" name="Genet. Mol. Biol.">
        <title>Analysis of 16S rRNA and mxaF genes revealing insights into Methylobacterium niche-specific plant association.</title>
        <authorList>
            <person name="Dourado M.N."/>
            <person name="Andreote F.D."/>
            <person name="Dini-Andreote F."/>
            <person name="Conti R."/>
            <person name="Araujo J.M."/>
            <person name="Araujo W.L."/>
        </authorList>
    </citation>
    <scope>NUCLEOTIDE SEQUENCE [LARGE SCALE GENOMIC DNA]</scope>
    <source>
        <strain evidence="1 2">SR1.6/6</strain>
    </source>
</reference>
<proteinExistence type="predicted"/>
<gene>
    <name evidence="1" type="ORF">MMSR116_19200</name>
</gene>
<dbReference type="Proteomes" id="UP000012488">
    <property type="component" value="Chromosome"/>
</dbReference>